<gene>
    <name evidence="3" type="ORF">GRF29_154g1249526</name>
</gene>
<dbReference type="AlphaFoldDB" id="A0AAN6LRX0"/>
<evidence type="ECO:0000259" key="2">
    <source>
        <dbReference type="Pfam" id="PF22980"/>
    </source>
</evidence>
<feature type="domain" description="Myb-like DNA-binding" evidence="2">
    <location>
        <begin position="4"/>
        <end position="51"/>
    </location>
</feature>
<name>A0AAN6LRX0_9PLEO</name>
<feature type="domain" description="Myb-like DNA-binding" evidence="2">
    <location>
        <begin position="62"/>
        <end position="114"/>
    </location>
</feature>
<evidence type="ECO:0000313" key="4">
    <source>
        <dbReference type="Proteomes" id="UP001280581"/>
    </source>
</evidence>
<comment type="caution">
    <text evidence="3">The sequence shown here is derived from an EMBL/GenBank/DDBJ whole genome shotgun (WGS) entry which is preliminary data.</text>
</comment>
<sequence>MPTPDETTSFLYLILTSNGPPQINWSPICTQFSINPSAANTRWYRVRQAMEAGKKVPLKECHAFLWALLRNSKFVGKGGDKATPTIDWKPIARKCNTTPGAAATRFYRMRKAWEKENNGHAGSPPASTKAPTPAKPKQKQKRAPKPSPKQNHEYLSAATVFDPEEHMHDSPSGTLTRTLEAEPDAVDEASSGKAFRGFGQEGSKKWQAFKGFGGVEEEHMSFGVKEENDEGLDEGKKKWVERWLEEI</sequence>
<protein>
    <recommendedName>
        <fullName evidence="2">Myb-like DNA-binding domain-containing protein</fullName>
    </recommendedName>
</protein>
<accession>A0AAN6LRX0</accession>
<reference evidence="3 4" key="1">
    <citation type="submission" date="2021-02" db="EMBL/GenBank/DDBJ databases">
        <title>Genome assembly of Pseudopithomyces chartarum.</title>
        <authorList>
            <person name="Jauregui R."/>
            <person name="Singh J."/>
            <person name="Voisey C."/>
        </authorList>
    </citation>
    <scope>NUCLEOTIDE SEQUENCE [LARGE SCALE GENOMIC DNA]</scope>
    <source>
        <strain evidence="3 4">AGR01</strain>
    </source>
</reference>
<dbReference type="Pfam" id="PF22980">
    <property type="entry name" value="Myb_DNA-bind_8"/>
    <property type="match status" value="2"/>
</dbReference>
<feature type="region of interest" description="Disordered" evidence="1">
    <location>
        <begin position="116"/>
        <end position="152"/>
    </location>
</feature>
<organism evidence="3 4">
    <name type="scientific">Pseudopithomyces chartarum</name>
    <dbReference type="NCBI Taxonomy" id="1892770"/>
    <lineage>
        <taxon>Eukaryota</taxon>
        <taxon>Fungi</taxon>
        <taxon>Dikarya</taxon>
        <taxon>Ascomycota</taxon>
        <taxon>Pezizomycotina</taxon>
        <taxon>Dothideomycetes</taxon>
        <taxon>Pleosporomycetidae</taxon>
        <taxon>Pleosporales</taxon>
        <taxon>Massarineae</taxon>
        <taxon>Didymosphaeriaceae</taxon>
        <taxon>Pseudopithomyces</taxon>
    </lineage>
</organism>
<proteinExistence type="predicted"/>
<evidence type="ECO:0000256" key="1">
    <source>
        <dbReference type="SAM" id="MobiDB-lite"/>
    </source>
</evidence>
<keyword evidence="4" id="KW-1185">Reference proteome</keyword>
<dbReference type="InterPro" id="IPR054505">
    <property type="entry name" value="Myb_DNA-bind_8"/>
</dbReference>
<dbReference type="EMBL" id="WVTA01000013">
    <property type="protein sequence ID" value="KAK3202932.1"/>
    <property type="molecule type" value="Genomic_DNA"/>
</dbReference>
<feature type="compositionally biased region" description="Low complexity" evidence="1">
    <location>
        <begin position="123"/>
        <end position="132"/>
    </location>
</feature>
<dbReference type="Proteomes" id="UP001280581">
    <property type="component" value="Unassembled WGS sequence"/>
</dbReference>
<evidence type="ECO:0000313" key="3">
    <source>
        <dbReference type="EMBL" id="KAK3202932.1"/>
    </source>
</evidence>